<evidence type="ECO:0000313" key="4">
    <source>
        <dbReference type="Proteomes" id="UP000320475"/>
    </source>
</evidence>
<comment type="caution">
    <text evidence="2">The sequence shown here is derived from an EMBL/GenBank/DDBJ whole genome shotgun (WGS) entry which is preliminary data.</text>
</comment>
<sequence length="265" mass="28592">MSGLSQIAFKTMAAAAPVAPDLTSQTATAKAVSQVTLQDTTSGEVPPPPPTQHQQMPSNELTLHLSRQYVVYGDSIIFRINREGLSRTHLYITDRSGLEIFKLKVSPGLGLLRKSYSVLARVDGVFLHRASVSWTKQCQYLIEADPWHSVTMNFTNTASVTINTTTTPTTEIGVLKLASALPVDASSLGQNVEPNISNIESGNNGSPTTMRRERRRSKLGALHLDVLIASMIAVLDSESHGARLSQAFAKLPGGRGLVSKLSLSR</sequence>
<name>A0A507D2J5_9FUNG</name>
<dbReference type="Proteomes" id="UP000320475">
    <property type="component" value="Unassembled WGS sequence"/>
</dbReference>
<evidence type="ECO:0000313" key="2">
    <source>
        <dbReference type="EMBL" id="TPX45521.1"/>
    </source>
</evidence>
<dbReference type="EMBL" id="QEAM01000094">
    <property type="protein sequence ID" value="TPX46799.1"/>
    <property type="molecule type" value="Genomic_DNA"/>
</dbReference>
<dbReference type="VEuPathDB" id="FungiDB:SeMB42_g05023"/>
<dbReference type="EMBL" id="QEAM01000138">
    <property type="protein sequence ID" value="TPX45521.1"/>
    <property type="molecule type" value="Genomic_DNA"/>
</dbReference>
<evidence type="ECO:0000256" key="1">
    <source>
        <dbReference type="SAM" id="MobiDB-lite"/>
    </source>
</evidence>
<reference evidence="2 4" key="1">
    <citation type="journal article" date="2019" name="Sci. Rep.">
        <title>Comparative genomics of chytrid fungi reveal insights into the obligate biotrophic and pathogenic lifestyle of Synchytrium endobioticum.</title>
        <authorList>
            <person name="van de Vossenberg B.T.L.H."/>
            <person name="Warris S."/>
            <person name="Nguyen H.D.T."/>
            <person name="van Gent-Pelzer M.P.E."/>
            <person name="Joly D.L."/>
            <person name="van de Geest H.C."/>
            <person name="Bonants P.J.M."/>
            <person name="Smith D.S."/>
            <person name="Levesque C.A."/>
            <person name="van der Lee T.A.J."/>
        </authorList>
    </citation>
    <scope>NUCLEOTIDE SEQUENCE [LARGE SCALE GENOMIC DNA]</scope>
    <source>
        <strain evidence="2 4">LEV6574</strain>
    </source>
</reference>
<organism evidence="2 4">
    <name type="scientific">Synchytrium endobioticum</name>
    <dbReference type="NCBI Taxonomy" id="286115"/>
    <lineage>
        <taxon>Eukaryota</taxon>
        <taxon>Fungi</taxon>
        <taxon>Fungi incertae sedis</taxon>
        <taxon>Chytridiomycota</taxon>
        <taxon>Chytridiomycota incertae sedis</taxon>
        <taxon>Chytridiomycetes</taxon>
        <taxon>Synchytriales</taxon>
        <taxon>Synchytriaceae</taxon>
        <taxon>Synchytrium</taxon>
    </lineage>
</organism>
<evidence type="ECO:0000313" key="3">
    <source>
        <dbReference type="EMBL" id="TPX46799.1"/>
    </source>
</evidence>
<feature type="compositionally biased region" description="Low complexity" evidence="1">
    <location>
        <begin position="193"/>
        <end position="207"/>
    </location>
</feature>
<dbReference type="AlphaFoldDB" id="A0A507D2J5"/>
<feature type="region of interest" description="Disordered" evidence="1">
    <location>
        <begin position="37"/>
        <end position="57"/>
    </location>
</feature>
<accession>A0A507D2J5</accession>
<gene>
    <name evidence="3" type="ORF">SeLEV6574_g03020</name>
    <name evidence="2" type="ORF">SeLEV6574_g03806</name>
</gene>
<protein>
    <submittedName>
        <fullName evidence="2">Uncharacterized protein</fullName>
    </submittedName>
</protein>
<feature type="region of interest" description="Disordered" evidence="1">
    <location>
        <begin position="192"/>
        <end position="214"/>
    </location>
</feature>
<proteinExistence type="predicted"/>